<organism evidence="1 2">
    <name type="scientific">Canavalia gladiata</name>
    <name type="common">Sword bean</name>
    <name type="synonym">Dolichos gladiatus</name>
    <dbReference type="NCBI Taxonomy" id="3824"/>
    <lineage>
        <taxon>Eukaryota</taxon>
        <taxon>Viridiplantae</taxon>
        <taxon>Streptophyta</taxon>
        <taxon>Embryophyta</taxon>
        <taxon>Tracheophyta</taxon>
        <taxon>Spermatophyta</taxon>
        <taxon>Magnoliopsida</taxon>
        <taxon>eudicotyledons</taxon>
        <taxon>Gunneridae</taxon>
        <taxon>Pentapetalae</taxon>
        <taxon>rosids</taxon>
        <taxon>fabids</taxon>
        <taxon>Fabales</taxon>
        <taxon>Fabaceae</taxon>
        <taxon>Papilionoideae</taxon>
        <taxon>50 kb inversion clade</taxon>
        <taxon>NPAAA clade</taxon>
        <taxon>indigoferoid/millettioid clade</taxon>
        <taxon>Phaseoleae</taxon>
        <taxon>Canavalia</taxon>
    </lineage>
</organism>
<dbReference type="EMBL" id="JAYMYQ010000004">
    <property type="protein sequence ID" value="KAK7339053.1"/>
    <property type="molecule type" value="Genomic_DNA"/>
</dbReference>
<comment type="caution">
    <text evidence="1">The sequence shown here is derived from an EMBL/GenBank/DDBJ whole genome shotgun (WGS) entry which is preliminary data.</text>
</comment>
<reference evidence="1 2" key="1">
    <citation type="submission" date="2024-01" db="EMBL/GenBank/DDBJ databases">
        <title>The genomes of 5 underutilized Papilionoideae crops provide insights into root nodulation and disease resistanc.</title>
        <authorList>
            <person name="Jiang F."/>
        </authorList>
    </citation>
    <scope>NUCLEOTIDE SEQUENCE [LARGE SCALE GENOMIC DNA]</scope>
    <source>
        <strain evidence="1">LVBAO_FW01</strain>
        <tissue evidence="1">Leaves</tissue>
    </source>
</reference>
<proteinExistence type="predicted"/>
<protein>
    <submittedName>
        <fullName evidence="1">Uncharacterized protein</fullName>
    </submittedName>
</protein>
<gene>
    <name evidence="1" type="ORF">VNO77_19696</name>
</gene>
<sequence>MLLGIERPRLVHDRNSILYARKGVVASMMLVITRYFVCDDHAQSSVTLKWLLSFDRPHEQSRKGRRVHSAYGSYLLDHGKEGQQRLVLGSVNQLDDERDPMQVFDEHECKILIEDFELGRGVLVHDELQDLGALRLTWSDRIPCMLAFAISPIKP</sequence>
<accession>A0AAN9LT25</accession>
<keyword evidence="2" id="KW-1185">Reference proteome</keyword>
<evidence type="ECO:0000313" key="1">
    <source>
        <dbReference type="EMBL" id="KAK7339053.1"/>
    </source>
</evidence>
<dbReference type="Proteomes" id="UP001367508">
    <property type="component" value="Unassembled WGS sequence"/>
</dbReference>
<dbReference type="AlphaFoldDB" id="A0AAN9LT25"/>
<name>A0AAN9LT25_CANGL</name>
<evidence type="ECO:0000313" key="2">
    <source>
        <dbReference type="Proteomes" id="UP001367508"/>
    </source>
</evidence>